<accession>A0A316EE87</accession>
<protein>
    <submittedName>
        <fullName evidence="1">Uncharacterized protein</fullName>
    </submittedName>
</protein>
<organism evidence="1 2">
    <name type="scientific">Arcicella aurantiaca</name>
    <dbReference type="NCBI Taxonomy" id="591202"/>
    <lineage>
        <taxon>Bacteria</taxon>
        <taxon>Pseudomonadati</taxon>
        <taxon>Bacteroidota</taxon>
        <taxon>Cytophagia</taxon>
        <taxon>Cytophagales</taxon>
        <taxon>Flectobacillaceae</taxon>
        <taxon>Arcicella</taxon>
    </lineage>
</organism>
<comment type="caution">
    <text evidence="1">The sequence shown here is derived from an EMBL/GenBank/DDBJ whole genome shotgun (WGS) entry which is preliminary data.</text>
</comment>
<keyword evidence="2" id="KW-1185">Reference proteome</keyword>
<dbReference type="EMBL" id="QGGO01000003">
    <property type="protein sequence ID" value="PWK28511.1"/>
    <property type="molecule type" value="Genomic_DNA"/>
</dbReference>
<gene>
    <name evidence="1" type="ORF">LV89_00715</name>
</gene>
<name>A0A316EE87_9BACT</name>
<sequence length="96" mass="11147">MGRASGSKMGFRIIFGGLKPTATKFNRAYGSKSIFKYLCINRSVLNDDFRKIRTEYLKLVLNDNKVKIGTKKFGEPQRDSPKYITNTPKYSYEFKY</sequence>
<dbReference type="RefSeq" id="WP_109741503.1">
    <property type="nucleotide sequence ID" value="NZ_QGGO01000003.1"/>
</dbReference>
<evidence type="ECO:0000313" key="2">
    <source>
        <dbReference type="Proteomes" id="UP000245489"/>
    </source>
</evidence>
<proteinExistence type="predicted"/>
<dbReference type="Proteomes" id="UP000245489">
    <property type="component" value="Unassembled WGS sequence"/>
</dbReference>
<dbReference type="AlphaFoldDB" id="A0A316EE87"/>
<evidence type="ECO:0000313" key="1">
    <source>
        <dbReference type="EMBL" id="PWK28511.1"/>
    </source>
</evidence>
<reference evidence="1 2" key="1">
    <citation type="submission" date="2018-05" db="EMBL/GenBank/DDBJ databases">
        <title>Genomic Encyclopedia of Archaeal and Bacterial Type Strains, Phase II (KMG-II): from individual species to whole genera.</title>
        <authorList>
            <person name="Goeker M."/>
        </authorList>
    </citation>
    <scope>NUCLEOTIDE SEQUENCE [LARGE SCALE GENOMIC DNA]</scope>
    <source>
        <strain evidence="1 2">DSM 22214</strain>
    </source>
</reference>